<keyword evidence="7 9" id="KW-0472">Membrane</keyword>
<gene>
    <name evidence="10" type="ORF">F0562_001635</name>
</gene>
<evidence type="ECO:0000256" key="3">
    <source>
        <dbReference type="ARBA" id="ARBA00022448"/>
    </source>
</evidence>
<dbReference type="GO" id="GO:0034220">
    <property type="term" value="P:monoatomic ion transmembrane transport"/>
    <property type="evidence" value="ECO:0007669"/>
    <property type="project" value="UniProtKB-KW"/>
</dbReference>
<reference evidence="10 11" key="1">
    <citation type="submission" date="2019-09" db="EMBL/GenBank/DDBJ databases">
        <title>A chromosome-level genome assembly of the Chinese tupelo Nyssa sinensis.</title>
        <authorList>
            <person name="Yang X."/>
            <person name="Kang M."/>
            <person name="Yang Y."/>
            <person name="Xiong H."/>
            <person name="Wang M."/>
            <person name="Zhang Z."/>
            <person name="Wang Z."/>
            <person name="Wu H."/>
            <person name="Ma T."/>
            <person name="Liu J."/>
            <person name="Xi Z."/>
        </authorList>
    </citation>
    <scope>NUCLEOTIDE SEQUENCE [LARGE SCALE GENOMIC DNA]</scope>
    <source>
        <strain evidence="10">J267</strain>
        <tissue evidence="10">Leaf</tissue>
    </source>
</reference>
<evidence type="ECO:0008006" key="12">
    <source>
        <dbReference type="Google" id="ProtNLM"/>
    </source>
</evidence>
<keyword evidence="8" id="KW-0407">Ion channel</keyword>
<keyword evidence="5 9" id="KW-1133">Transmembrane helix</keyword>
<evidence type="ECO:0000313" key="10">
    <source>
        <dbReference type="EMBL" id="KAA8549957.1"/>
    </source>
</evidence>
<keyword evidence="6" id="KW-0406">Ion transport</keyword>
<dbReference type="PANTHER" id="PTHR31086">
    <property type="entry name" value="ALUMINUM-ACTIVATED MALATE TRANSPORTER 10"/>
    <property type="match status" value="1"/>
</dbReference>
<name>A0A5J5C7Q6_9ASTE</name>
<evidence type="ECO:0000256" key="7">
    <source>
        <dbReference type="ARBA" id="ARBA00023136"/>
    </source>
</evidence>
<dbReference type="Proteomes" id="UP000325577">
    <property type="component" value="Linkage Group LG0"/>
</dbReference>
<feature type="transmembrane region" description="Helical" evidence="9">
    <location>
        <begin position="160"/>
        <end position="178"/>
    </location>
</feature>
<evidence type="ECO:0000256" key="6">
    <source>
        <dbReference type="ARBA" id="ARBA00023065"/>
    </source>
</evidence>
<feature type="transmembrane region" description="Helical" evidence="9">
    <location>
        <begin position="128"/>
        <end position="148"/>
    </location>
</feature>
<feature type="transmembrane region" description="Helical" evidence="9">
    <location>
        <begin position="49"/>
        <end position="68"/>
    </location>
</feature>
<feature type="transmembrane region" description="Helical" evidence="9">
    <location>
        <begin position="80"/>
        <end position="98"/>
    </location>
</feature>
<dbReference type="InterPro" id="IPR020966">
    <property type="entry name" value="ALMT"/>
</dbReference>
<keyword evidence="3" id="KW-0813">Transport</keyword>
<dbReference type="OrthoDB" id="68611at2759"/>
<comment type="similarity">
    <text evidence="2">Belongs to the aromatic acid exporter (TC 2.A.85) family.</text>
</comment>
<evidence type="ECO:0000256" key="2">
    <source>
        <dbReference type="ARBA" id="ARBA00007079"/>
    </source>
</evidence>
<dbReference type="GO" id="GO:0015743">
    <property type="term" value="P:malate transport"/>
    <property type="evidence" value="ECO:0007669"/>
    <property type="project" value="InterPro"/>
</dbReference>
<organism evidence="10 11">
    <name type="scientific">Nyssa sinensis</name>
    <dbReference type="NCBI Taxonomy" id="561372"/>
    <lineage>
        <taxon>Eukaryota</taxon>
        <taxon>Viridiplantae</taxon>
        <taxon>Streptophyta</taxon>
        <taxon>Embryophyta</taxon>
        <taxon>Tracheophyta</taxon>
        <taxon>Spermatophyta</taxon>
        <taxon>Magnoliopsida</taxon>
        <taxon>eudicotyledons</taxon>
        <taxon>Gunneridae</taxon>
        <taxon>Pentapetalae</taxon>
        <taxon>asterids</taxon>
        <taxon>Cornales</taxon>
        <taxon>Nyssaceae</taxon>
        <taxon>Nyssa</taxon>
    </lineage>
</organism>
<evidence type="ECO:0000256" key="8">
    <source>
        <dbReference type="ARBA" id="ARBA00023303"/>
    </source>
</evidence>
<proteinExistence type="inferred from homology"/>
<keyword evidence="11" id="KW-1185">Reference proteome</keyword>
<dbReference type="AlphaFoldDB" id="A0A5J5C7Q6"/>
<dbReference type="GO" id="GO:0016020">
    <property type="term" value="C:membrane"/>
    <property type="evidence" value="ECO:0007669"/>
    <property type="project" value="UniProtKB-SubCell"/>
</dbReference>
<feature type="transmembrane region" description="Helical" evidence="9">
    <location>
        <begin position="190"/>
        <end position="212"/>
    </location>
</feature>
<protein>
    <recommendedName>
        <fullName evidence="12">Aluminum-activated malate transporter</fullName>
    </recommendedName>
</protein>
<evidence type="ECO:0000256" key="4">
    <source>
        <dbReference type="ARBA" id="ARBA00022692"/>
    </source>
</evidence>
<accession>A0A5J5C7Q6</accession>
<feature type="transmembrane region" description="Helical" evidence="9">
    <location>
        <begin position="105"/>
        <end position="122"/>
    </location>
</feature>
<dbReference type="Pfam" id="PF11744">
    <property type="entry name" value="ALMT"/>
    <property type="match status" value="2"/>
</dbReference>
<comment type="subcellular location">
    <subcellularLocation>
        <location evidence="1">Membrane</location>
        <topology evidence="1">Multi-pass membrane protein</topology>
    </subcellularLocation>
</comment>
<evidence type="ECO:0000256" key="5">
    <source>
        <dbReference type="ARBA" id="ARBA00022989"/>
    </source>
</evidence>
<evidence type="ECO:0000256" key="9">
    <source>
        <dbReference type="SAM" id="Phobius"/>
    </source>
</evidence>
<keyword evidence="4 9" id="KW-0812">Transmembrane</keyword>
<evidence type="ECO:0000256" key="1">
    <source>
        <dbReference type="ARBA" id="ARBA00004141"/>
    </source>
</evidence>
<dbReference type="EMBL" id="CM018031">
    <property type="protein sequence ID" value="KAA8549957.1"/>
    <property type="molecule type" value="Genomic_DNA"/>
</dbReference>
<evidence type="ECO:0000313" key="11">
    <source>
        <dbReference type="Proteomes" id="UP000325577"/>
    </source>
</evidence>
<sequence>MKIVSTNHNEGAFTRWRVWLKALPEKLSAKVVDIVRTTKKVAEDDPRRIIHGIKVGLAMTVVSLFYYFNPLEDNFGDSTIWAVLSVIVVFEFSVGATLGKGLNRVIATFLASFLGVGIHRLATLTGETGQPILLGLFVFLIAAAATFLRFFPQMKARYDYGLLIFTLTFCLISVSKNGNEEVLDMAIERLSTILMGASTAMITCIFICPVWAGDELHNLVATNIEKLGNFLEGFGGEYLRILGDGQSQGDKTFLQGYKSVLNSKSSEESLANFAKWEPHHGRFMFRHPWKQYLVVGVLARQCAYQIEALNGYLNSEIKTPPEIRSKIQEACTKISSESGKVLKELASAIKNLTLPSLADPHIAHSKVAAKNLKALLKTGLWEDSNVLEMIPAATVASLLIDVANCTEKIVEAVHELASLARFKRVQPTRIQAQDQPTILQLEAVQACSSTEEPLYEQAHERKEIILPGTVQSFSGMEEPHHVITIEVSSPVTTKNGNSL</sequence>